<dbReference type="OrthoDB" id="2911885at2"/>
<sequence>MVKDKSIEVTGIIEKKEEKGSAVLKINDTPIAKVFETLNDQYVSIKIFVHQSESKQLIRTYEGHAEIYYFEGKQLFFSGTKYVNDFFIDDEDVIETLEEFINRHVTITIDILDSNIKIKKKTLPPSYLV</sequence>
<dbReference type="RefSeq" id="WP_055739870.1">
    <property type="nucleotide sequence ID" value="NZ_JAAIWL010000009.1"/>
</dbReference>
<accession>A0A0Q3WSK2</accession>
<evidence type="ECO:0000313" key="2">
    <source>
        <dbReference type="Proteomes" id="UP000051888"/>
    </source>
</evidence>
<dbReference type="EMBL" id="LJJC01000004">
    <property type="protein sequence ID" value="KQL54115.1"/>
    <property type="molecule type" value="Genomic_DNA"/>
</dbReference>
<gene>
    <name evidence="1" type="ORF">AN964_11825</name>
</gene>
<reference evidence="1 2" key="1">
    <citation type="submission" date="2015-09" db="EMBL/GenBank/DDBJ databases">
        <title>Genome sequencing project for genomic taxonomy and phylogenomics of Bacillus-like bacteria.</title>
        <authorList>
            <person name="Liu B."/>
            <person name="Wang J."/>
            <person name="Zhu Y."/>
            <person name="Liu G."/>
            <person name="Chen Q."/>
            <person name="Chen Z."/>
            <person name="Lan J."/>
            <person name="Che J."/>
            <person name="Ge C."/>
            <person name="Shi H."/>
            <person name="Pan Z."/>
            <person name="Liu X."/>
        </authorList>
    </citation>
    <scope>NUCLEOTIDE SEQUENCE [LARGE SCALE GENOMIC DNA]</scope>
    <source>
        <strain evidence="1 2">LMG 18435</strain>
    </source>
</reference>
<evidence type="ECO:0000313" key="1">
    <source>
        <dbReference type="EMBL" id="KQL54115.1"/>
    </source>
</evidence>
<keyword evidence="2" id="KW-1185">Reference proteome</keyword>
<comment type="caution">
    <text evidence="1">The sequence shown here is derived from an EMBL/GenBank/DDBJ whole genome shotgun (WGS) entry which is preliminary data.</text>
</comment>
<dbReference type="AlphaFoldDB" id="A0A0Q3WSK2"/>
<proteinExistence type="predicted"/>
<protein>
    <submittedName>
        <fullName evidence="1">Uncharacterized protein</fullName>
    </submittedName>
</protein>
<dbReference type="Proteomes" id="UP000051888">
    <property type="component" value="Unassembled WGS sequence"/>
</dbReference>
<dbReference type="PATRIC" id="fig|157838.3.peg.2602"/>
<organism evidence="1 2">
    <name type="scientific">Heyndrickxia shackletonii</name>
    <dbReference type="NCBI Taxonomy" id="157838"/>
    <lineage>
        <taxon>Bacteria</taxon>
        <taxon>Bacillati</taxon>
        <taxon>Bacillota</taxon>
        <taxon>Bacilli</taxon>
        <taxon>Bacillales</taxon>
        <taxon>Bacillaceae</taxon>
        <taxon>Heyndrickxia</taxon>
    </lineage>
</organism>
<name>A0A0Q3WSK2_9BACI</name>